<name>A0ABU4N0C0_9ACTN</name>
<dbReference type="CDD" id="cd00832">
    <property type="entry name" value="CLF"/>
    <property type="match status" value="1"/>
</dbReference>
<proteinExistence type="inferred from homology"/>
<keyword evidence="7" id="KW-1185">Reference proteome</keyword>
<feature type="domain" description="Ketosynthase family 3 (KS3)" evidence="5">
    <location>
        <begin position="20"/>
        <end position="418"/>
    </location>
</feature>
<dbReference type="InterPro" id="IPR020841">
    <property type="entry name" value="PKS_Beta-ketoAc_synthase_dom"/>
</dbReference>
<dbReference type="Proteomes" id="UP001282474">
    <property type="component" value="Unassembled WGS sequence"/>
</dbReference>
<comment type="caution">
    <text evidence="6">The sequence shown here is derived from an EMBL/GenBank/DDBJ whole genome shotgun (WGS) entry which is preliminary data.</text>
</comment>
<evidence type="ECO:0000256" key="3">
    <source>
        <dbReference type="ARBA" id="ARBA00023315"/>
    </source>
</evidence>
<evidence type="ECO:0000313" key="6">
    <source>
        <dbReference type="EMBL" id="MDX3043240.1"/>
    </source>
</evidence>
<dbReference type="InterPro" id="IPR000794">
    <property type="entry name" value="Beta-ketoacyl_synthase"/>
</dbReference>
<keyword evidence="3" id="KW-0012">Acyltransferase</keyword>
<dbReference type="PROSITE" id="PS52004">
    <property type="entry name" value="KS3_2"/>
    <property type="match status" value="1"/>
</dbReference>
<dbReference type="SUPFAM" id="SSF53901">
    <property type="entry name" value="Thiolase-like"/>
    <property type="match status" value="2"/>
</dbReference>
<protein>
    <submittedName>
        <fullName evidence="6">Ketosynthase chain-length factor</fullName>
    </submittedName>
</protein>
<evidence type="ECO:0000259" key="5">
    <source>
        <dbReference type="PROSITE" id="PS52004"/>
    </source>
</evidence>
<accession>A0ABU4N0C0</accession>
<dbReference type="InterPro" id="IPR014031">
    <property type="entry name" value="Ketoacyl_synth_C"/>
</dbReference>
<evidence type="ECO:0000256" key="2">
    <source>
        <dbReference type="ARBA" id="ARBA00022679"/>
    </source>
</evidence>
<comment type="similarity">
    <text evidence="1 4">Belongs to the thiolase-like superfamily. Beta-ketoacyl-ACP synthases family.</text>
</comment>
<dbReference type="PANTHER" id="PTHR11712">
    <property type="entry name" value="POLYKETIDE SYNTHASE-RELATED"/>
    <property type="match status" value="1"/>
</dbReference>
<dbReference type="EMBL" id="JARAWJ010000048">
    <property type="protein sequence ID" value="MDX3043240.1"/>
    <property type="molecule type" value="Genomic_DNA"/>
</dbReference>
<reference evidence="6 7" key="1">
    <citation type="journal article" date="2023" name="Microb. Genom.">
        <title>Mesoterricola silvestris gen. nov., sp. nov., Mesoterricola sediminis sp. nov., Geothrix oryzae sp. nov., Geothrix edaphica sp. nov., Geothrix rubra sp. nov., and Geothrix limicola sp. nov., six novel members of Acidobacteriota isolated from soils.</title>
        <authorList>
            <person name="Weisberg A.J."/>
            <person name="Pearce E."/>
            <person name="Kramer C.G."/>
            <person name="Chang J.H."/>
            <person name="Clarke C.R."/>
        </authorList>
    </citation>
    <scope>NUCLEOTIDE SEQUENCE [LARGE SCALE GENOMIC DNA]</scope>
    <source>
        <strain evidence="6 7">NE20-4-1</strain>
    </source>
</reference>
<sequence length="421" mass="43023">MRDNTATGPAGALTQPGGRTAEVLVTGIGVAAPNGLGANAWWPALLRGRSGIGPLTRFDASRYPVRLAGEIRDFVDADHIPSRLLPETDRATRLMLCAAREAIEDSGADPGGLPGYAAGVITASSAGGAEFGQRGLAALWGKGARDVSVYQSSGWFHGAGPGQVAIRHQLRGTGSTIISEQAGGIDALARARRRIREGAQLMVTGGVDSTLCPWGWAAHLADGRMSRTADPLRAYRPFHAAADGHVVGEGGALLVLEDAEAAERRGATGYGIVAGCAATFDGPDAPRLREAAQLALTDAGVTPGEVDVVFADGAGERAGDLAESAVLCALFGPYGVPVTVPKTMTGRLAAGGSSLDLAAALFSLRDEVIPPTTGTSPIAPDCPIDLVVDRPRPRPGLRTALVLARGRGGFNAAAVLRAPGT</sequence>
<dbReference type="Pfam" id="PF00109">
    <property type="entry name" value="ketoacyl-synt"/>
    <property type="match status" value="1"/>
</dbReference>
<keyword evidence="2 4" id="KW-0808">Transferase</keyword>
<organism evidence="6 7">
    <name type="scientific">Streptomyces caniscabiei</name>
    <dbReference type="NCBI Taxonomy" id="2746961"/>
    <lineage>
        <taxon>Bacteria</taxon>
        <taxon>Bacillati</taxon>
        <taxon>Actinomycetota</taxon>
        <taxon>Actinomycetes</taxon>
        <taxon>Kitasatosporales</taxon>
        <taxon>Streptomycetaceae</taxon>
        <taxon>Streptomyces</taxon>
    </lineage>
</organism>
<dbReference type="InterPro" id="IPR014030">
    <property type="entry name" value="Ketoacyl_synth_N"/>
</dbReference>
<evidence type="ECO:0000313" key="7">
    <source>
        <dbReference type="Proteomes" id="UP001282474"/>
    </source>
</evidence>
<evidence type="ECO:0000256" key="4">
    <source>
        <dbReference type="RuleBase" id="RU003694"/>
    </source>
</evidence>
<dbReference type="Pfam" id="PF02801">
    <property type="entry name" value="Ketoacyl-synt_C"/>
    <property type="match status" value="1"/>
</dbReference>
<gene>
    <name evidence="6" type="ORF">PV383_39640</name>
</gene>
<dbReference type="PANTHER" id="PTHR11712:SF322">
    <property type="entry name" value="POLYKETIDE BETA-KETOACYL SYNTHASE 2-RELATED"/>
    <property type="match status" value="1"/>
</dbReference>
<dbReference type="SMART" id="SM00825">
    <property type="entry name" value="PKS_KS"/>
    <property type="match status" value="1"/>
</dbReference>
<dbReference type="RefSeq" id="WP_045563494.1">
    <property type="nucleotide sequence ID" value="NZ_JABXWF010000039.1"/>
</dbReference>
<dbReference type="Gene3D" id="3.40.47.10">
    <property type="match status" value="2"/>
</dbReference>
<dbReference type="InterPro" id="IPR016039">
    <property type="entry name" value="Thiolase-like"/>
</dbReference>
<evidence type="ECO:0000256" key="1">
    <source>
        <dbReference type="ARBA" id="ARBA00008467"/>
    </source>
</evidence>